<evidence type="ECO:0000313" key="1">
    <source>
        <dbReference type="EMBL" id="KAJ8012825.1"/>
    </source>
</evidence>
<protein>
    <submittedName>
        <fullName evidence="1">Uncharacterized protein</fullName>
    </submittedName>
</protein>
<dbReference type="Proteomes" id="UP001157502">
    <property type="component" value="Chromosome 4"/>
</dbReference>
<gene>
    <name evidence="1" type="ORF">DPEC_G00046900</name>
</gene>
<reference evidence="1" key="1">
    <citation type="submission" date="2021-05" db="EMBL/GenBank/DDBJ databases">
        <authorList>
            <person name="Pan Q."/>
            <person name="Jouanno E."/>
            <person name="Zahm M."/>
            <person name="Klopp C."/>
            <person name="Cabau C."/>
            <person name="Louis A."/>
            <person name="Berthelot C."/>
            <person name="Parey E."/>
            <person name="Roest Crollius H."/>
            <person name="Montfort J."/>
            <person name="Robinson-Rechavi M."/>
            <person name="Bouchez O."/>
            <person name="Lampietro C."/>
            <person name="Lopez Roques C."/>
            <person name="Donnadieu C."/>
            <person name="Postlethwait J."/>
            <person name="Bobe J."/>
            <person name="Dillon D."/>
            <person name="Chandos A."/>
            <person name="von Hippel F."/>
            <person name="Guiguen Y."/>
        </authorList>
    </citation>
    <scope>NUCLEOTIDE SEQUENCE</scope>
    <source>
        <strain evidence="1">YG-Jan2019</strain>
    </source>
</reference>
<evidence type="ECO:0000313" key="2">
    <source>
        <dbReference type="Proteomes" id="UP001157502"/>
    </source>
</evidence>
<name>A0ACC2HAR2_DALPE</name>
<keyword evidence="2" id="KW-1185">Reference proteome</keyword>
<accession>A0ACC2HAR2</accession>
<comment type="caution">
    <text evidence="1">The sequence shown here is derived from an EMBL/GenBank/DDBJ whole genome shotgun (WGS) entry which is preliminary data.</text>
</comment>
<organism evidence="1 2">
    <name type="scientific">Dallia pectoralis</name>
    <name type="common">Alaska blackfish</name>
    <dbReference type="NCBI Taxonomy" id="75939"/>
    <lineage>
        <taxon>Eukaryota</taxon>
        <taxon>Metazoa</taxon>
        <taxon>Chordata</taxon>
        <taxon>Craniata</taxon>
        <taxon>Vertebrata</taxon>
        <taxon>Euteleostomi</taxon>
        <taxon>Actinopterygii</taxon>
        <taxon>Neopterygii</taxon>
        <taxon>Teleostei</taxon>
        <taxon>Protacanthopterygii</taxon>
        <taxon>Esociformes</taxon>
        <taxon>Umbridae</taxon>
        <taxon>Dallia</taxon>
    </lineage>
</organism>
<proteinExistence type="predicted"/>
<sequence length="116" mass="12567">MSLLHLPFSSTGKCRILANRTLVFTSPLPRRFLPADIMPALLARCSASLQIPCKCRDCLSSKAWRTLADLGGREPRAPRPWAAADVATSAGGAKQSRWPHAQIPNSPSIAQTLPFC</sequence>
<dbReference type="EMBL" id="CM055731">
    <property type="protein sequence ID" value="KAJ8012825.1"/>
    <property type="molecule type" value="Genomic_DNA"/>
</dbReference>